<accession>A0A1G2MU28</accession>
<evidence type="ECO:0000313" key="3">
    <source>
        <dbReference type="Proteomes" id="UP000177565"/>
    </source>
</evidence>
<protein>
    <submittedName>
        <fullName evidence="2">Uncharacterized protein</fullName>
    </submittedName>
</protein>
<dbReference type="STRING" id="1802312.A3C06_04180"/>
<keyword evidence="1" id="KW-1133">Transmembrane helix</keyword>
<sequence>MKKNPQDKNKKNSRLLRLFNPQPLSQGIATLELLVAFALAVTFLVGATLVSFGGQSASLDVKLTGHGLSTTTTHQEAMALGAFTNWAGTVSVQATTTQAGGNIYDAGTTITDISECMKFIATGTGWKSDMNRGHYLGLATLVASTSAAIKLGGDCNPFPPESTWDNPQRYARDSLNPGRPTTIDVLNKIAYLGVDVKPHLFIADTRSAVYNPSADQSLFITFSNSFNSSGKVIDEINDIDVYKDVVSGKTYAFIAMASTTAQLVVMDVTDMHNPFIAKNSLHVLAKRNLAGITATDLTSWGWRLQYYGDKLYITSRETAGPELHIFDVTDPTNPTEIGSEEINTTANDFTVRDGLAYFAVDSDARGELLVYNVSVPASITEIVGARGQYSGNQNGASVYLLGNKLYFGRYNVPSSPEFYILGVATTTTAVGGLPVLGFQEISTDVIGIRVTSKFAFLVTLDASKGLQVWNILDPSNMQSINLTFNFGNKPAYIDYGPDFIYATGESTPNFQILYSP</sequence>
<dbReference type="Proteomes" id="UP000177565">
    <property type="component" value="Unassembled WGS sequence"/>
</dbReference>
<evidence type="ECO:0000256" key="1">
    <source>
        <dbReference type="SAM" id="Phobius"/>
    </source>
</evidence>
<reference evidence="2 3" key="1">
    <citation type="journal article" date="2016" name="Nat. Commun.">
        <title>Thousands of microbial genomes shed light on interconnected biogeochemical processes in an aquifer system.</title>
        <authorList>
            <person name="Anantharaman K."/>
            <person name="Brown C.T."/>
            <person name="Hug L.A."/>
            <person name="Sharon I."/>
            <person name="Castelle C.J."/>
            <person name="Probst A.J."/>
            <person name="Thomas B.C."/>
            <person name="Singh A."/>
            <person name="Wilkins M.J."/>
            <person name="Karaoz U."/>
            <person name="Brodie E.L."/>
            <person name="Williams K.H."/>
            <person name="Hubbard S.S."/>
            <person name="Banfield J.F."/>
        </authorList>
    </citation>
    <scope>NUCLEOTIDE SEQUENCE [LARGE SCALE GENOMIC DNA]</scope>
</reference>
<keyword evidence="1" id="KW-0472">Membrane</keyword>
<comment type="caution">
    <text evidence="2">The sequence shown here is derived from an EMBL/GenBank/DDBJ whole genome shotgun (WGS) entry which is preliminary data.</text>
</comment>
<gene>
    <name evidence="2" type="ORF">A3C06_04180</name>
</gene>
<organism evidence="2 3">
    <name type="scientific">Candidatus Taylorbacteria bacterium RIFCSPHIGHO2_02_FULL_46_13</name>
    <dbReference type="NCBI Taxonomy" id="1802312"/>
    <lineage>
        <taxon>Bacteria</taxon>
        <taxon>Candidatus Tayloriibacteriota</taxon>
    </lineage>
</organism>
<keyword evidence="1" id="KW-0812">Transmembrane</keyword>
<feature type="transmembrane region" description="Helical" evidence="1">
    <location>
        <begin position="33"/>
        <end position="54"/>
    </location>
</feature>
<evidence type="ECO:0000313" key="2">
    <source>
        <dbReference type="EMBL" id="OHA27353.1"/>
    </source>
</evidence>
<proteinExistence type="predicted"/>
<dbReference type="EMBL" id="MHRQ01000005">
    <property type="protein sequence ID" value="OHA27353.1"/>
    <property type="molecule type" value="Genomic_DNA"/>
</dbReference>
<name>A0A1G2MU28_9BACT</name>
<dbReference type="AlphaFoldDB" id="A0A1G2MU28"/>